<dbReference type="AlphaFoldDB" id="A0AAX2RD65"/>
<proteinExistence type="predicted"/>
<dbReference type="EMBL" id="SNSQ01000077">
    <property type="protein sequence ID" value="TEU34183.1"/>
    <property type="molecule type" value="Genomic_DNA"/>
</dbReference>
<accession>A0AAX2RD65</accession>
<name>A0AAX2RD65_BURCE</name>
<comment type="caution">
    <text evidence="1">The sequence shown here is derived from an EMBL/GenBank/DDBJ whole genome shotgun (WGS) entry which is preliminary data.</text>
</comment>
<sequence>MVVDGCRQATANTRLTTTAPMQATDFSDTELAELRAHGIVLFADRVIFDAQPPMPADQIAAVQARCHGDLPPALLELWRTTAGGSLDYDLTLEMNGHIEAISWGELFYNGSNGYRDLEGWIDHELELAEEAADEHSRPWSGRLDVLPFGGFEYCDRIYIVTDPDAKDRGHVLAWKQGLPPAWRGAMHEDGLATVAPDLYAAFGALQLNADPLEPGNENGTGATLLDYIDERQAEHGLSASLGDKVIAFYRRAVIDWRTPLADGTLAAQPALARHALRHAIDHDDAALTVQLVPLIANLGAALAGSSNPADYALRRQKFAAASALLESGAPVAPDSLESVSGTVPPALIRALLDAGVQPDADAMARCVAAGGTDSARLIGAALSAQGVDAASACRSAIATLLHELETDIARVRAGKLHHHLGLDGLEAHAERLRTFRP</sequence>
<gene>
    <name evidence="1" type="ORF">E3D37_39655</name>
</gene>
<protein>
    <submittedName>
        <fullName evidence="1">SMI1/KNR4 family protein</fullName>
    </submittedName>
</protein>
<evidence type="ECO:0000313" key="1">
    <source>
        <dbReference type="EMBL" id="TEU34183.1"/>
    </source>
</evidence>
<reference evidence="1 2" key="1">
    <citation type="submission" date="2019-03" db="EMBL/GenBank/DDBJ databases">
        <title>Burkholderia cepacia outbreak.</title>
        <authorList>
            <person name="Farzana R."/>
            <person name="Walsh T.R."/>
        </authorList>
    </citation>
    <scope>NUCLEOTIDE SEQUENCE [LARGE SCALE GENOMIC DNA]</scope>
    <source>
        <strain evidence="2">d13</strain>
    </source>
</reference>
<dbReference type="Proteomes" id="UP000298234">
    <property type="component" value="Unassembled WGS sequence"/>
</dbReference>
<evidence type="ECO:0000313" key="2">
    <source>
        <dbReference type="Proteomes" id="UP000298234"/>
    </source>
</evidence>
<organism evidence="1 2">
    <name type="scientific">Burkholderia cepacia</name>
    <name type="common">Pseudomonas cepacia</name>
    <dbReference type="NCBI Taxonomy" id="292"/>
    <lineage>
        <taxon>Bacteria</taxon>
        <taxon>Pseudomonadati</taxon>
        <taxon>Pseudomonadota</taxon>
        <taxon>Betaproteobacteria</taxon>
        <taxon>Burkholderiales</taxon>
        <taxon>Burkholderiaceae</taxon>
        <taxon>Burkholderia</taxon>
        <taxon>Burkholderia cepacia complex</taxon>
    </lineage>
</organism>